<proteinExistence type="predicted"/>
<gene>
    <name evidence="1" type="ORF">ENW48_10930</name>
</gene>
<comment type="caution">
    <text evidence="1">The sequence shown here is derived from an EMBL/GenBank/DDBJ whole genome shotgun (WGS) entry which is preliminary data.</text>
</comment>
<organism evidence="1">
    <name type="scientific">Desulfobacca acetoxidans</name>
    <dbReference type="NCBI Taxonomy" id="60893"/>
    <lineage>
        <taxon>Bacteria</taxon>
        <taxon>Pseudomonadati</taxon>
        <taxon>Thermodesulfobacteriota</taxon>
        <taxon>Desulfobaccia</taxon>
        <taxon>Desulfobaccales</taxon>
        <taxon>Desulfobaccaceae</taxon>
        <taxon>Desulfobacca</taxon>
    </lineage>
</organism>
<accession>A0A7C5ANE4</accession>
<evidence type="ECO:0008006" key="2">
    <source>
        <dbReference type="Google" id="ProtNLM"/>
    </source>
</evidence>
<dbReference type="EMBL" id="DTKJ01000074">
    <property type="protein sequence ID" value="HGZ12709.1"/>
    <property type="molecule type" value="Genomic_DNA"/>
</dbReference>
<evidence type="ECO:0000313" key="1">
    <source>
        <dbReference type="EMBL" id="HGZ12709.1"/>
    </source>
</evidence>
<dbReference type="AlphaFoldDB" id="A0A7C5ANE4"/>
<reference evidence="1" key="1">
    <citation type="journal article" date="2020" name="mSystems">
        <title>Genome- and Community-Level Interaction Insights into Carbon Utilization and Element Cycling Functions of Hydrothermarchaeota in Hydrothermal Sediment.</title>
        <authorList>
            <person name="Zhou Z."/>
            <person name="Liu Y."/>
            <person name="Xu W."/>
            <person name="Pan J."/>
            <person name="Luo Z.H."/>
            <person name="Li M."/>
        </authorList>
    </citation>
    <scope>NUCLEOTIDE SEQUENCE [LARGE SCALE GENOMIC DNA]</scope>
    <source>
        <strain evidence="1">SpSt-853</strain>
    </source>
</reference>
<protein>
    <recommendedName>
        <fullName evidence="2">Phosphohydrolase</fullName>
    </recommendedName>
</protein>
<name>A0A7C5ANE4_9BACT</name>
<sequence>MEQIKCPGQDTRFWKPDDIFTLECPKCGAEIEFFKDDTRRRCAWCGHLFYNPRIELGCAEYCQFADKCVPELMAERRAMLTFKERLRERVLALAPEEPDLPAYLDRGLTLATDLLKAEGGDPKVVFAAVLLHRIPIGEVQSLLTELETEPEIAQAILALLRGEAEERDLNRQIYQDVLALLSKERQPLEALHTRTAQRLAAGSQAAKN</sequence>